<protein>
    <submittedName>
        <fullName evidence="1">Uncharacterized protein</fullName>
    </submittedName>
</protein>
<evidence type="ECO:0000313" key="1">
    <source>
        <dbReference type="EMBL" id="KAI3683902.1"/>
    </source>
</evidence>
<gene>
    <name evidence="1" type="ORF">L1987_84417</name>
</gene>
<evidence type="ECO:0000313" key="2">
    <source>
        <dbReference type="Proteomes" id="UP001056120"/>
    </source>
</evidence>
<comment type="caution">
    <text evidence="1">The sequence shown here is derived from an EMBL/GenBank/DDBJ whole genome shotgun (WGS) entry which is preliminary data.</text>
</comment>
<sequence length="526" mass="58538">MEEHMNEEKSNIDTDLQTTLLNDHNHHDHKGGIKTLPFIIGNESFEKVASYGLQPNMIFYFTEVYHLEAIAGSTIIYIWTALSNGLSIFGAFISDSYLGPFRVIATGSFMTLLGVILLWLTSMVPQLTPSSCNESNTGCSSSTPTQLAFLSSALVLMSIGSGCIRPFSAFVAVTVVVYIQDRFGWQIGFVVPVCIMICSALVFLFGSPLYVKVEVKENPYSGLFQVLVMAFKNRRIRLLPDDCYNHSNETGRVELTDSLRFLNKACVVRDTNIDCSTLYPTVEKVESFKSLIRILPLWSTSILLYTNLYLPYPILQAKTMNRHVTSWFEIPAGSYSVFLVMTLTIWVMFYNCLLVPFLAKYTRDPSGLNPKTRMGIGLLISIIAMAVSAIVETIRRDMAGSNTTADDNMSAMWLVPQYVLLGLAEGSNAVGLMEYCYSEIPKSMSSVAMAVFTMSSAVAGVVGSVLVNTVDSITSRGGHVSWLSSDINEGHLDYYYWLLSFLNLLNFLYFLICCRVRRSSSSQVIE</sequence>
<accession>A0ACB8YFB2</accession>
<reference evidence="1 2" key="2">
    <citation type="journal article" date="2022" name="Mol. Ecol. Resour.">
        <title>The genomes of chicory, endive, great burdock and yacon provide insights into Asteraceae paleo-polyploidization history and plant inulin production.</title>
        <authorList>
            <person name="Fan W."/>
            <person name="Wang S."/>
            <person name="Wang H."/>
            <person name="Wang A."/>
            <person name="Jiang F."/>
            <person name="Liu H."/>
            <person name="Zhao H."/>
            <person name="Xu D."/>
            <person name="Zhang Y."/>
        </authorList>
    </citation>
    <scope>NUCLEOTIDE SEQUENCE [LARGE SCALE GENOMIC DNA]</scope>
    <source>
        <strain evidence="2">cv. Yunnan</strain>
        <tissue evidence="1">Leaves</tissue>
    </source>
</reference>
<dbReference type="EMBL" id="CM042045">
    <property type="protein sequence ID" value="KAI3683902.1"/>
    <property type="molecule type" value="Genomic_DNA"/>
</dbReference>
<dbReference type="Proteomes" id="UP001056120">
    <property type="component" value="Linkage Group LG28"/>
</dbReference>
<keyword evidence="2" id="KW-1185">Reference proteome</keyword>
<reference evidence="2" key="1">
    <citation type="journal article" date="2022" name="Mol. Ecol. Resour.">
        <title>The genomes of chicory, endive, great burdock and yacon provide insights into Asteraceae palaeo-polyploidization history and plant inulin production.</title>
        <authorList>
            <person name="Fan W."/>
            <person name="Wang S."/>
            <person name="Wang H."/>
            <person name="Wang A."/>
            <person name="Jiang F."/>
            <person name="Liu H."/>
            <person name="Zhao H."/>
            <person name="Xu D."/>
            <person name="Zhang Y."/>
        </authorList>
    </citation>
    <scope>NUCLEOTIDE SEQUENCE [LARGE SCALE GENOMIC DNA]</scope>
    <source>
        <strain evidence="2">cv. Yunnan</strain>
    </source>
</reference>
<organism evidence="1 2">
    <name type="scientific">Smallanthus sonchifolius</name>
    <dbReference type="NCBI Taxonomy" id="185202"/>
    <lineage>
        <taxon>Eukaryota</taxon>
        <taxon>Viridiplantae</taxon>
        <taxon>Streptophyta</taxon>
        <taxon>Embryophyta</taxon>
        <taxon>Tracheophyta</taxon>
        <taxon>Spermatophyta</taxon>
        <taxon>Magnoliopsida</taxon>
        <taxon>eudicotyledons</taxon>
        <taxon>Gunneridae</taxon>
        <taxon>Pentapetalae</taxon>
        <taxon>asterids</taxon>
        <taxon>campanulids</taxon>
        <taxon>Asterales</taxon>
        <taxon>Asteraceae</taxon>
        <taxon>Asteroideae</taxon>
        <taxon>Heliantheae alliance</taxon>
        <taxon>Millerieae</taxon>
        <taxon>Smallanthus</taxon>
    </lineage>
</organism>
<name>A0ACB8YFB2_9ASTR</name>
<proteinExistence type="predicted"/>